<dbReference type="Proteomes" id="UP000027190">
    <property type="component" value="Unassembled WGS sequence"/>
</dbReference>
<keyword evidence="1" id="KW-0677">Repeat</keyword>
<dbReference type="AlphaFoldDB" id="A0A062US22"/>
<proteinExistence type="predicted"/>
<feature type="coiled-coil region" evidence="2">
    <location>
        <begin position="385"/>
        <end position="428"/>
    </location>
</feature>
<dbReference type="STRING" id="1280947.HY30_12330"/>
<comment type="caution">
    <text evidence="3">The sequence shown here is derived from an EMBL/GenBank/DDBJ whole genome shotgun (WGS) entry which is preliminary data.</text>
</comment>
<dbReference type="Pfam" id="PF02493">
    <property type="entry name" value="MORN"/>
    <property type="match status" value="2"/>
</dbReference>
<keyword evidence="2" id="KW-0175">Coiled coil</keyword>
<dbReference type="PATRIC" id="fig|1280947.3.peg.796"/>
<name>A0A062US22_9PROT</name>
<dbReference type="PANTHER" id="PTHR23084:SF263">
    <property type="entry name" value="MORN REPEAT-CONTAINING PROTEIN 1"/>
    <property type="match status" value="1"/>
</dbReference>
<keyword evidence="4" id="KW-1185">Reference proteome</keyword>
<dbReference type="SUPFAM" id="SSF82185">
    <property type="entry name" value="Histone H3 K4-specific methyltransferase SET7/9 N-terminal domain"/>
    <property type="match status" value="1"/>
</dbReference>
<organism evidence="3 4">
    <name type="scientific">Hyphomonas chukchiensis</name>
    <dbReference type="NCBI Taxonomy" id="1280947"/>
    <lineage>
        <taxon>Bacteria</taxon>
        <taxon>Pseudomonadati</taxon>
        <taxon>Pseudomonadota</taxon>
        <taxon>Alphaproteobacteria</taxon>
        <taxon>Hyphomonadales</taxon>
        <taxon>Hyphomonadaceae</taxon>
        <taxon>Hyphomonas</taxon>
    </lineage>
</organism>
<dbReference type="eggNOG" id="COG4642">
    <property type="taxonomic scope" value="Bacteria"/>
</dbReference>
<sequence>MVYIIYDSSRWSDCSFTSAFGPRGARYTPKKGQYARAEAWPGTLAVNIEYDSMFGNWCDNRTNALTFQITPGENFLLYGPVAGETASNYTRLTTEQGRAMIADRKMISHTRVTETADMTQFGGGQYYGPAPFTYQFIDMPTPREVRGQVTWPDGRVYRGQLDRNGLIDGEMHFSFYTRYDGTFKGFLPSGEGRMWYEDGTFYEGAFVDGVRSGPGREVKADGSVFIGNFNRNVADGEGICGVPGQGAAYCAKAQGQDSEPKPLEAVAKQIVDENERKEVAEALAPLDATIAEADTLVGQYSDMKVNEPNAHYRAIDEMTKHCQCYLHGCIEIKDAGVVYTEAQKQAFKEKDALETKRCVAWRDGRAGLDDEAEIARQIAYYEGIIQSENAKREEAERRKAAETARLAREQAEARAARLVAAKQAAAESRQEAANRQRNMCAQRPTMCGCNAILGKPEPARQPGEHWACAQ</sequence>
<evidence type="ECO:0008006" key="5">
    <source>
        <dbReference type="Google" id="ProtNLM"/>
    </source>
</evidence>
<evidence type="ECO:0000256" key="1">
    <source>
        <dbReference type="ARBA" id="ARBA00022737"/>
    </source>
</evidence>
<accession>A0A062US22</accession>
<evidence type="ECO:0000313" key="4">
    <source>
        <dbReference type="Proteomes" id="UP000027190"/>
    </source>
</evidence>
<dbReference type="SMART" id="SM00698">
    <property type="entry name" value="MORN"/>
    <property type="match status" value="2"/>
</dbReference>
<evidence type="ECO:0000313" key="3">
    <source>
        <dbReference type="EMBL" id="KCZ60249.1"/>
    </source>
</evidence>
<dbReference type="EMBL" id="AWFG01000010">
    <property type="protein sequence ID" value="KCZ60249.1"/>
    <property type="molecule type" value="Genomic_DNA"/>
</dbReference>
<dbReference type="InterPro" id="IPR003409">
    <property type="entry name" value="MORN"/>
</dbReference>
<gene>
    <name evidence="3" type="ORF">HY30_12330</name>
</gene>
<dbReference type="PANTHER" id="PTHR23084">
    <property type="entry name" value="PHOSPHATIDYLINOSITOL-4-PHOSPHATE 5-KINASE RELATED"/>
    <property type="match status" value="1"/>
</dbReference>
<dbReference type="Gene3D" id="2.20.110.10">
    <property type="entry name" value="Histone H3 K4-specific methyltransferase SET7/9 N-terminal domain"/>
    <property type="match status" value="1"/>
</dbReference>
<evidence type="ECO:0000256" key="2">
    <source>
        <dbReference type="SAM" id="Coils"/>
    </source>
</evidence>
<protein>
    <recommendedName>
        <fullName evidence="5">MORN repeat-containing protein</fullName>
    </recommendedName>
</protein>
<reference evidence="3 4" key="1">
    <citation type="journal article" date="2014" name="Antonie Van Leeuwenhoek">
        <title>Hyphomonas beringensis sp. nov. and Hyphomonas chukchiensis sp. nov., isolated from surface seawater of the Bering Sea and Chukchi Sea.</title>
        <authorList>
            <person name="Li C."/>
            <person name="Lai Q."/>
            <person name="Li G."/>
            <person name="Dong C."/>
            <person name="Wang J."/>
            <person name="Liao Y."/>
            <person name="Shao Z."/>
        </authorList>
    </citation>
    <scope>NUCLEOTIDE SEQUENCE [LARGE SCALE GENOMIC DNA]</scope>
    <source>
        <strain evidence="3 4">BH-BN04-4</strain>
    </source>
</reference>